<organism evidence="2">
    <name type="scientific">Tanacetum cinerariifolium</name>
    <name type="common">Dalmatian daisy</name>
    <name type="synonym">Chrysanthemum cinerariifolium</name>
    <dbReference type="NCBI Taxonomy" id="118510"/>
    <lineage>
        <taxon>Eukaryota</taxon>
        <taxon>Viridiplantae</taxon>
        <taxon>Streptophyta</taxon>
        <taxon>Embryophyta</taxon>
        <taxon>Tracheophyta</taxon>
        <taxon>Spermatophyta</taxon>
        <taxon>Magnoliopsida</taxon>
        <taxon>eudicotyledons</taxon>
        <taxon>Gunneridae</taxon>
        <taxon>Pentapetalae</taxon>
        <taxon>asterids</taxon>
        <taxon>campanulids</taxon>
        <taxon>Asterales</taxon>
        <taxon>Asteraceae</taxon>
        <taxon>Asteroideae</taxon>
        <taxon>Anthemideae</taxon>
        <taxon>Anthemidinae</taxon>
        <taxon>Tanacetum</taxon>
    </lineage>
</organism>
<comment type="caution">
    <text evidence="2">The sequence shown here is derived from an EMBL/GenBank/DDBJ whole genome shotgun (WGS) entry which is preliminary data.</text>
</comment>
<evidence type="ECO:0000313" key="2">
    <source>
        <dbReference type="EMBL" id="GFD58048.1"/>
    </source>
</evidence>
<protein>
    <submittedName>
        <fullName evidence="2">Uncharacterized protein</fullName>
    </submittedName>
</protein>
<proteinExistence type="predicted"/>
<dbReference type="AlphaFoldDB" id="A0A699XJ53"/>
<accession>A0A699XJ53</accession>
<feature type="non-terminal residue" evidence="2">
    <location>
        <position position="86"/>
    </location>
</feature>
<name>A0A699XJ53_TANCI</name>
<evidence type="ECO:0000256" key="1">
    <source>
        <dbReference type="SAM" id="MobiDB-lite"/>
    </source>
</evidence>
<gene>
    <name evidence="2" type="ORF">Tci_930017</name>
</gene>
<dbReference type="EMBL" id="BKCJ011848084">
    <property type="protein sequence ID" value="GFD58048.1"/>
    <property type="molecule type" value="Genomic_DNA"/>
</dbReference>
<feature type="non-terminal residue" evidence="2">
    <location>
        <position position="1"/>
    </location>
</feature>
<feature type="compositionally biased region" description="Basic and acidic residues" evidence="1">
    <location>
        <begin position="37"/>
        <end position="47"/>
    </location>
</feature>
<sequence length="86" mass="9326">PGQLEERLEHLRGAAAGLFREAQPAPRRPGTAAMGPDRADQPDRERASGPGQRLVSAPDRFLAVRAGTPPQGRLDRRAIQAEPRLL</sequence>
<feature type="region of interest" description="Disordered" evidence="1">
    <location>
        <begin position="17"/>
        <end position="86"/>
    </location>
</feature>
<reference evidence="2" key="1">
    <citation type="journal article" date="2019" name="Sci. Rep.">
        <title>Draft genome of Tanacetum cinerariifolium, the natural source of mosquito coil.</title>
        <authorList>
            <person name="Yamashiro T."/>
            <person name="Shiraishi A."/>
            <person name="Satake H."/>
            <person name="Nakayama K."/>
        </authorList>
    </citation>
    <scope>NUCLEOTIDE SEQUENCE</scope>
</reference>
<feature type="compositionally biased region" description="Basic and acidic residues" evidence="1">
    <location>
        <begin position="73"/>
        <end position="86"/>
    </location>
</feature>